<evidence type="ECO:0000256" key="7">
    <source>
        <dbReference type="RuleBase" id="RU003788"/>
    </source>
</evidence>
<dbReference type="RefSeq" id="WP_261822134.1">
    <property type="nucleotide sequence ID" value="NZ_BRLJ01000007.1"/>
</dbReference>
<organism evidence="8 9">
    <name type="scientific">Pragia fontium</name>
    <dbReference type="NCBI Taxonomy" id="82985"/>
    <lineage>
        <taxon>Bacteria</taxon>
        <taxon>Pseudomonadati</taxon>
        <taxon>Pseudomonadota</taxon>
        <taxon>Gammaproteobacteria</taxon>
        <taxon>Enterobacterales</taxon>
        <taxon>Budviciaceae</taxon>
        <taxon>Pragia</taxon>
    </lineage>
</organism>
<keyword evidence="2 7" id="KW-0929">Antimicrobial</keyword>
<dbReference type="PANTHER" id="PTHR38107">
    <property type="match status" value="1"/>
</dbReference>
<dbReference type="Pfam" id="PF00959">
    <property type="entry name" value="Phage_lysozyme"/>
    <property type="match status" value="1"/>
</dbReference>
<dbReference type="EMBL" id="BRLJ01000007">
    <property type="protein sequence ID" value="GKX63846.1"/>
    <property type="molecule type" value="Genomic_DNA"/>
</dbReference>
<keyword evidence="6 7" id="KW-0326">Glycosidase</keyword>
<keyword evidence="9" id="KW-1185">Reference proteome</keyword>
<evidence type="ECO:0000313" key="9">
    <source>
        <dbReference type="Proteomes" id="UP001059610"/>
    </source>
</evidence>
<dbReference type="InterPro" id="IPR034690">
    <property type="entry name" value="Endolysin_T4_type"/>
</dbReference>
<evidence type="ECO:0000313" key="8">
    <source>
        <dbReference type="EMBL" id="GKX63846.1"/>
    </source>
</evidence>
<dbReference type="PANTHER" id="PTHR38107:SF3">
    <property type="entry name" value="LYSOZYME RRRD-RELATED"/>
    <property type="match status" value="1"/>
</dbReference>
<reference evidence="8" key="1">
    <citation type="submission" date="2022-06" db="EMBL/GenBank/DDBJ databases">
        <title>Draft genome sequences of Pragia fontium str. JCM24417.</title>
        <authorList>
            <person name="Wakabayashi Y."/>
            <person name="Kojima K."/>
        </authorList>
    </citation>
    <scope>NUCLEOTIDE SEQUENCE</scope>
    <source>
        <strain evidence="8">JCM 24417</strain>
    </source>
</reference>
<sequence length="144" mass="15954">MQISSAGINHIKSFEGCELKAYPDPGTGGIPWTIGYGHTKGVKRGDVIDKAEAERLLKCDLAQFEQDVTRLVKVPLTQNQFDALVSFAFNAGVMALSTSTLLKKLNASDYAGAAGQFDRWVYAGKKRLAGLERRRRVERRMFES</sequence>
<keyword evidence="4 7" id="KW-0378">Hydrolase</keyword>
<dbReference type="InterPro" id="IPR051018">
    <property type="entry name" value="Bacteriophage_GH24"/>
</dbReference>
<comment type="similarity">
    <text evidence="7">Belongs to the glycosyl hydrolase 24 family.</text>
</comment>
<dbReference type="HAMAP" id="MF_04110">
    <property type="entry name" value="ENDOLYSIN_T4"/>
    <property type="match status" value="1"/>
</dbReference>
<evidence type="ECO:0000256" key="1">
    <source>
        <dbReference type="ARBA" id="ARBA00000632"/>
    </source>
</evidence>
<evidence type="ECO:0000256" key="6">
    <source>
        <dbReference type="ARBA" id="ARBA00023295"/>
    </source>
</evidence>
<dbReference type="CDD" id="cd00737">
    <property type="entry name" value="lyz_endolysin_autolysin"/>
    <property type="match status" value="1"/>
</dbReference>
<dbReference type="EC" id="3.2.1.17" evidence="7"/>
<evidence type="ECO:0000256" key="4">
    <source>
        <dbReference type="ARBA" id="ARBA00022801"/>
    </source>
</evidence>
<keyword evidence="3 7" id="KW-0081">Bacteriolytic enzyme</keyword>
<keyword evidence="5" id="KW-1035">Host cytoplasm</keyword>
<dbReference type="SUPFAM" id="SSF53955">
    <property type="entry name" value="Lysozyme-like"/>
    <property type="match status" value="1"/>
</dbReference>
<protein>
    <recommendedName>
        <fullName evidence="7">Lysozyme</fullName>
        <ecNumber evidence="7">3.2.1.17</ecNumber>
    </recommendedName>
</protein>
<comment type="catalytic activity">
    <reaction evidence="1 7">
        <text>Hydrolysis of (1-&gt;4)-beta-linkages between N-acetylmuramic acid and N-acetyl-D-glucosamine residues in a peptidoglycan and between N-acetyl-D-glucosamine residues in chitodextrins.</text>
        <dbReference type="EC" id="3.2.1.17"/>
    </reaction>
</comment>
<dbReference type="InterPro" id="IPR033907">
    <property type="entry name" value="Endolysin_autolysin"/>
</dbReference>
<dbReference type="InterPro" id="IPR002196">
    <property type="entry name" value="Glyco_hydro_24"/>
</dbReference>
<accession>A0ABQ5LJQ5</accession>
<proteinExistence type="inferred from homology"/>
<gene>
    <name evidence="8" type="ORF">SOASR032_24150</name>
</gene>
<comment type="caution">
    <text evidence="8">The sequence shown here is derived from an EMBL/GenBank/DDBJ whole genome shotgun (WGS) entry which is preliminary data.</text>
</comment>
<dbReference type="Gene3D" id="1.10.530.40">
    <property type="match status" value="1"/>
</dbReference>
<evidence type="ECO:0000256" key="3">
    <source>
        <dbReference type="ARBA" id="ARBA00022638"/>
    </source>
</evidence>
<dbReference type="InterPro" id="IPR023347">
    <property type="entry name" value="Lysozyme_dom_sf"/>
</dbReference>
<dbReference type="Proteomes" id="UP001059610">
    <property type="component" value="Unassembled WGS sequence"/>
</dbReference>
<name>A0ABQ5LJQ5_9GAMM</name>
<evidence type="ECO:0000256" key="5">
    <source>
        <dbReference type="ARBA" id="ARBA00023200"/>
    </source>
</evidence>
<dbReference type="InterPro" id="IPR023346">
    <property type="entry name" value="Lysozyme-like_dom_sf"/>
</dbReference>
<evidence type="ECO:0000256" key="2">
    <source>
        <dbReference type="ARBA" id="ARBA00022529"/>
    </source>
</evidence>